<gene>
    <name evidence="4" type="ORF">CC78DRAFT_520506</name>
</gene>
<organism evidence="4 5">
    <name type="scientific">Lojkania enalia</name>
    <dbReference type="NCBI Taxonomy" id="147567"/>
    <lineage>
        <taxon>Eukaryota</taxon>
        <taxon>Fungi</taxon>
        <taxon>Dikarya</taxon>
        <taxon>Ascomycota</taxon>
        <taxon>Pezizomycotina</taxon>
        <taxon>Dothideomycetes</taxon>
        <taxon>Pleosporomycetidae</taxon>
        <taxon>Pleosporales</taxon>
        <taxon>Pleosporales incertae sedis</taxon>
        <taxon>Lojkania</taxon>
    </lineage>
</organism>
<sequence>MRVASIATMLGLLCSAIAAPSIFRRQADCPAGSDFPEGAIAADRLVPISESEPDRKFGIVDTGVVTPGDMCTIVNLFIPDFIDGESTLLKTCTLSFAFPTAEQASPHTLEFSGPGHFSFTGYLTGSGADEDTTYNNQPLPGPSPPSPPPEMTPGHTYTIATLPCMILPGTGGQVVGGALCSEDTSLTWYQTDSEGSGSCPLGFFVVVS</sequence>
<dbReference type="PANTHER" id="PTHR39613:SF1">
    <property type="entry name" value="ANCHORED CELL WALL PROTEIN, PUTATIVE (AFU_ORTHOLOGUE AFUA_4G08960)-RELATED"/>
    <property type="match status" value="1"/>
</dbReference>
<dbReference type="PANTHER" id="PTHR39613">
    <property type="entry name" value="ANCHORED CELL WALL PROTEIN, PUTATIVE (AFU_ORTHOLOGUE AFUA_4G08960)-RELATED"/>
    <property type="match status" value="1"/>
</dbReference>
<dbReference type="InterPro" id="IPR018620">
    <property type="entry name" value="Ubiquitin3-bd_protein_But2_C"/>
</dbReference>
<keyword evidence="5" id="KW-1185">Reference proteome</keyword>
<reference evidence="5" key="1">
    <citation type="journal article" date="2020" name="Stud. Mycol.">
        <title>101 Dothideomycetes genomes: A test case for predicting lifestyles and emergence of pathogens.</title>
        <authorList>
            <person name="Haridas S."/>
            <person name="Albert R."/>
            <person name="Binder M."/>
            <person name="Bloem J."/>
            <person name="LaButti K."/>
            <person name="Salamov A."/>
            <person name="Andreopoulos B."/>
            <person name="Baker S."/>
            <person name="Barry K."/>
            <person name="Bills G."/>
            <person name="Bluhm B."/>
            <person name="Cannon C."/>
            <person name="Castanera R."/>
            <person name="Culley D."/>
            <person name="Daum C."/>
            <person name="Ezra D."/>
            <person name="Gonzalez J."/>
            <person name="Henrissat B."/>
            <person name="Kuo A."/>
            <person name="Liang C."/>
            <person name="Lipzen A."/>
            <person name="Lutzoni F."/>
            <person name="Magnuson J."/>
            <person name="Mondo S."/>
            <person name="Nolan M."/>
            <person name="Ohm R."/>
            <person name="Pangilinan J."/>
            <person name="Park H.-J."/>
            <person name="Ramirez L."/>
            <person name="Alfaro M."/>
            <person name="Sun H."/>
            <person name="Tritt A."/>
            <person name="Yoshinaga Y."/>
            <person name="Zwiers L.-H."/>
            <person name="Turgeon B."/>
            <person name="Goodwin S."/>
            <person name="Spatafora J."/>
            <person name="Crous P."/>
            <person name="Grigoriev I."/>
        </authorList>
    </citation>
    <scope>NUCLEOTIDE SEQUENCE [LARGE SCALE GENOMIC DNA]</scope>
    <source>
        <strain evidence="5">CBS 304.66</strain>
    </source>
</reference>
<comment type="caution">
    <text evidence="4">The sequence shown here is derived from an EMBL/GenBank/DDBJ whole genome shotgun (WGS) entry which is preliminary data.</text>
</comment>
<dbReference type="Pfam" id="PF09792">
    <property type="entry name" value="But2"/>
    <property type="match status" value="1"/>
</dbReference>
<name>A0A9P4K3E9_9PLEO</name>
<feature type="domain" description="Ubiquitin 3 binding protein But2 C-terminal" evidence="3">
    <location>
        <begin position="45"/>
        <end position="192"/>
    </location>
</feature>
<dbReference type="Proteomes" id="UP000800093">
    <property type="component" value="Unassembled WGS sequence"/>
</dbReference>
<feature type="chain" id="PRO_5040156619" description="Ubiquitin 3 binding protein But2 C-terminal domain-containing protein" evidence="2">
    <location>
        <begin position="19"/>
        <end position="208"/>
    </location>
</feature>
<evidence type="ECO:0000313" key="5">
    <source>
        <dbReference type="Proteomes" id="UP000800093"/>
    </source>
</evidence>
<evidence type="ECO:0000313" key="4">
    <source>
        <dbReference type="EMBL" id="KAF2262224.1"/>
    </source>
</evidence>
<evidence type="ECO:0000256" key="2">
    <source>
        <dbReference type="SAM" id="SignalP"/>
    </source>
</evidence>
<protein>
    <recommendedName>
        <fullName evidence="3">Ubiquitin 3 binding protein But2 C-terminal domain-containing protein</fullName>
    </recommendedName>
</protein>
<accession>A0A9P4K3E9</accession>
<keyword evidence="2" id="KW-0732">Signal</keyword>
<dbReference type="OrthoDB" id="4657524at2759"/>
<feature type="compositionally biased region" description="Pro residues" evidence="1">
    <location>
        <begin position="139"/>
        <end position="151"/>
    </location>
</feature>
<feature type="region of interest" description="Disordered" evidence="1">
    <location>
        <begin position="129"/>
        <end position="154"/>
    </location>
</feature>
<proteinExistence type="predicted"/>
<evidence type="ECO:0000256" key="1">
    <source>
        <dbReference type="SAM" id="MobiDB-lite"/>
    </source>
</evidence>
<feature type="signal peptide" evidence="2">
    <location>
        <begin position="1"/>
        <end position="18"/>
    </location>
</feature>
<evidence type="ECO:0000259" key="3">
    <source>
        <dbReference type="Pfam" id="PF09792"/>
    </source>
</evidence>
<dbReference type="EMBL" id="ML986643">
    <property type="protein sequence ID" value="KAF2262224.1"/>
    <property type="molecule type" value="Genomic_DNA"/>
</dbReference>
<dbReference type="AlphaFoldDB" id="A0A9P4K3E9"/>